<evidence type="ECO:0000313" key="3">
    <source>
        <dbReference type="EMBL" id="MBM7645913.1"/>
    </source>
</evidence>
<dbReference type="GO" id="GO:0008986">
    <property type="term" value="F:pyruvate, water dikinase activity"/>
    <property type="evidence" value="ECO:0007669"/>
    <property type="project" value="UniProtKB-EC"/>
</dbReference>
<keyword evidence="1" id="KW-0175">Coiled coil</keyword>
<evidence type="ECO:0000256" key="1">
    <source>
        <dbReference type="SAM" id="Coils"/>
    </source>
</evidence>
<keyword evidence="4" id="KW-1185">Reference proteome</keyword>
<keyword evidence="3" id="KW-0670">Pyruvate</keyword>
<evidence type="ECO:0000259" key="2">
    <source>
        <dbReference type="Pfam" id="PF00391"/>
    </source>
</evidence>
<dbReference type="Proteomes" id="UP000808914">
    <property type="component" value="Unassembled WGS sequence"/>
</dbReference>
<keyword evidence="3" id="KW-0808">Transferase</keyword>
<feature type="coiled-coil region" evidence="1">
    <location>
        <begin position="163"/>
        <end position="190"/>
    </location>
</feature>
<organism evidence="3 4">
    <name type="scientific">Scopulibacillus daqui</name>
    <dbReference type="NCBI Taxonomy" id="1469162"/>
    <lineage>
        <taxon>Bacteria</taxon>
        <taxon>Bacillati</taxon>
        <taxon>Bacillota</taxon>
        <taxon>Bacilli</taxon>
        <taxon>Bacillales</taxon>
        <taxon>Sporolactobacillaceae</taxon>
        <taxon>Scopulibacillus</taxon>
    </lineage>
</organism>
<proteinExistence type="predicted"/>
<dbReference type="EMBL" id="JAFBER010000013">
    <property type="protein sequence ID" value="MBM7645913.1"/>
    <property type="molecule type" value="Genomic_DNA"/>
</dbReference>
<sequence>MLSTNRATEFQKKLFLSEEDKENNFWLQDDNHYPDNKTPLFLSYMLPGFSYGFNKAMIEKGKSPIEKIDLKSYKGYVYQSMIPYQGDLNERLKEQEDHARPLFPYLNERMHRIINESLMPYYSQLEADSKKSLSLQECLEKVDGLYHFYKKAWEVHFDVLYPTTALNNRLEKLYGQLKNTEETVQVYELLVGVMNKSLETERELWKFAEKAKQKSALLDIFKHSPIDELEDNLSKTDDGQTFLSSLKDLMTEYGYRKENTHEFIGHTWLEDLRDPLSAIQAYIRDDYDFEKDFKQKVQKREENYQAFLASVPDGRTKEEFIQVYQWALDAASMRDDHHFYIDAMLTAKSRLFLLNVGTTLVKHHVIDNPEDILFLYLDELKALCQHPEDAASLINQRKAEYQENRKAKVPKSFGTPPKALTSSKFFQQMFGSVEEQKSNKENAIKGFAASKGQYTGRVKVIHSQDEFDKLQKGDILVCKTTTPSWTVLFSVAGAVVTDAGGILSHSGIIAREYKIPAVVGTKAATAALKDGDLVTVDGSEGVVTIENQE</sequence>
<dbReference type="Gene3D" id="3.50.30.10">
    <property type="entry name" value="Phosphohistidine domain"/>
    <property type="match status" value="1"/>
</dbReference>
<comment type="caution">
    <text evidence="3">The sequence shown here is derived from an EMBL/GenBank/DDBJ whole genome shotgun (WGS) entry which is preliminary data.</text>
</comment>
<reference evidence="3 4" key="1">
    <citation type="submission" date="2021-01" db="EMBL/GenBank/DDBJ databases">
        <title>Genomic Encyclopedia of Type Strains, Phase IV (KMG-IV): sequencing the most valuable type-strain genomes for metagenomic binning, comparative biology and taxonomic classification.</title>
        <authorList>
            <person name="Goeker M."/>
        </authorList>
    </citation>
    <scope>NUCLEOTIDE SEQUENCE [LARGE SCALE GENOMIC DNA]</scope>
    <source>
        <strain evidence="3 4">DSM 28236</strain>
    </source>
</reference>
<dbReference type="EC" id="2.7.9.2" evidence="3"/>
<dbReference type="PANTHER" id="PTHR43615:SF1">
    <property type="entry name" value="PPDK_N DOMAIN-CONTAINING PROTEIN"/>
    <property type="match status" value="1"/>
</dbReference>
<dbReference type="InterPro" id="IPR008279">
    <property type="entry name" value="PEP-util_enz_mobile_dom"/>
</dbReference>
<dbReference type="SUPFAM" id="SSF52009">
    <property type="entry name" value="Phosphohistidine domain"/>
    <property type="match status" value="1"/>
</dbReference>
<dbReference type="RefSeq" id="WP_205003827.1">
    <property type="nucleotide sequence ID" value="NZ_JAFBER010000013.1"/>
</dbReference>
<accession>A0ABS2Q0T6</accession>
<dbReference type="Pfam" id="PF00391">
    <property type="entry name" value="PEP-utilizers"/>
    <property type="match status" value="1"/>
</dbReference>
<name>A0ABS2Q0T6_9BACL</name>
<evidence type="ECO:0000313" key="4">
    <source>
        <dbReference type="Proteomes" id="UP000808914"/>
    </source>
</evidence>
<gene>
    <name evidence="3" type="ORF">JOD45_002138</name>
</gene>
<protein>
    <submittedName>
        <fullName evidence="3">Pyruvate,water dikinase</fullName>
        <ecNumber evidence="3">2.7.9.2</ecNumber>
    </submittedName>
</protein>
<dbReference type="InterPro" id="IPR051549">
    <property type="entry name" value="PEP_Utilizing_Enz"/>
</dbReference>
<dbReference type="InterPro" id="IPR036637">
    <property type="entry name" value="Phosphohistidine_dom_sf"/>
</dbReference>
<dbReference type="PANTHER" id="PTHR43615">
    <property type="entry name" value="PHOSPHOENOLPYRUVATE SYNTHASE-RELATED"/>
    <property type="match status" value="1"/>
</dbReference>
<feature type="domain" description="PEP-utilising enzyme mobile" evidence="2">
    <location>
        <begin position="471"/>
        <end position="541"/>
    </location>
</feature>